<dbReference type="InterPro" id="IPR003413">
    <property type="entry name" value="T2SS_GspI_C"/>
</dbReference>
<dbReference type="EMBL" id="CGBR01000014">
    <property type="protein sequence ID" value="CFQ64015.1"/>
    <property type="molecule type" value="Genomic_DNA"/>
</dbReference>
<dbReference type="SUPFAM" id="SSF54523">
    <property type="entry name" value="Pili subunits"/>
    <property type="match status" value="1"/>
</dbReference>
<dbReference type="GO" id="GO:0015627">
    <property type="term" value="C:type II protein secretion system complex"/>
    <property type="evidence" value="ECO:0007669"/>
    <property type="project" value="UniProtKB-UniRule"/>
</dbReference>
<dbReference type="InterPro" id="IPR012902">
    <property type="entry name" value="N_methyl_site"/>
</dbReference>
<dbReference type="NCBIfam" id="TIGR01707">
    <property type="entry name" value="gspI"/>
    <property type="match status" value="1"/>
</dbReference>
<proteinExistence type="inferred from homology"/>
<dbReference type="EMBL" id="CPXJ01000024">
    <property type="protein sequence ID" value="CND79475.1"/>
    <property type="molecule type" value="Genomic_DNA"/>
</dbReference>
<comment type="similarity">
    <text evidence="3 10">Belongs to the GSP I family.</text>
</comment>
<dbReference type="Pfam" id="PF07963">
    <property type="entry name" value="N_methyl"/>
    <property type="match status" value="1"/>
</dbReference>
<keyword evidence="4" id="KW-1003">Cell membrane</keyword>
<reference evidence="13 14" key="1">
    <citation type="submission" date="2015-03" db="EMBL/GenBank/DDBJ databases">
        <authorList>
            <consortium name="Pathogen Informatics"/>
            <person name="Murphy D."/>
        </authorList>
    </citation>
    <scope>NUCLEOTIDE SEQUENCE [LARGE SCALE GENOMIC DNA]</scope>
    <source>
        <strain evidence="13 14">IP05342</strain>
    </source>
</reference>
<gene>
    <name evidence="12" type="primary">outI</name>
    <name evidence="12" type="ORF">ERS137941_02313</name>
    <name evidence="13" type="ORF">ERS137959_02215</name>
</gene>
<dbReference type="AlphaFoldDB" id="A0A0H5GEX6"/>
<dbReference type="PANTHER" id="PTHR38779">
    <property type="entry name" value="TYPE II SECRETION SYSTEM PROTEIN I-RELATED"/>
    <property type="match status" value="1"/>
</dbReference>
<sequence>MSSYNGFTLLESLLSMAIFSVVGISLMLVISEQLIQVKKLENKVVASLVAENILVDIKLTKNDKSENWLKGSDFIINNLWYWQSKEIKMKTISVITIEVRSQENSKVPDFTLEGYRVINE</sequence>
<evidence type="ECO:0000256" key="9">
    <source>
        <dbReference type="ARBA" id="ARBA00023136"/>
    </source>
</evidence>
<keyword evidence="6 10" id="KW-0997">Cell inner membrane</keyword>
<comment type="function">
    <text evidence="1">Component of the type II secretion system required for the energy-dependent secretion of extracellular factors such as proteases and toxins from the periplasm. Part of the pseudopilus tip complex that is critical for the recognition and binding of secretion substrates.</text>
</comment>
<dbReference type="Gene3D" id="3.30.1300.30">
    <property type="entry name" value="GSPII I/J protein-like"/>
    <property type="match status" value="1"/>
</dbReference>
<evidence type="ECO:0000256" key="8">
    <source>
        <dbReference type="ARBA" id="ARBA00022989"/>
    </source>
</evidence>
<evidence type="ECO:0000256" key="1">
    <source>
        <dbReference type="ARBA" id="ARBA00003161"/>
    </source>
</evidence>
<keyword evidence="5 10" id="KW-0488">Methylation</keyword>
<evidence type="ECO:0000313" key="12">
    <source>
        <dbReference type="EMBL" id="CFQ64015.1"/>
    </source>
</evidence>
<evidence type="ECO:0000313" key="14">
    <source>
        <dbReference type="Proteomes" id="UP000041601"/>
    </source>
</evidence>
<dbReference type="Proteomes" id="UP000048841">
    <property type="component" value="Unassembled WGS sequence"/>
</dbReference>
<dbReference type="NCBIfam" id="TIGR02532">
    <property type="entry name" value="IV_pilin_GFxxxE"/>
    <property type="match status" value="1"/>
</dbReference>
<evidence type="ECO:0000256" key="3">
    <source>
        <dbReference type="ARBA" id="ARBA00008358"/>
    </source>
</evidence>
<dbReference type="Proteomes" id="UP000041601">
    <property type="component" value="Unassembled WGS sequence"/>
</dbReference>
<feature type="domain" description="Type II secretion system protein GspI C-terminal" evidence="11">
    <location>
        <begin position="40"/>
        <end position="115"/>
    </location>
</feature>
<reference evidence="12 15" key="2">
    <citation type="submission" date="2015-03" db="EMBL/GenBank/DDBJ databases">
        <authorList>
            <person name="Murphy D."/>
        </authorList>
    </citation>
    <scope>NUCLEOTIDE SEQUENCE [LARGE SCALE GENOMIC DNA]</scope>
    <source>
        <strain evidence="12 15">IP26249</strain>
    </source>
</reference>
<keyword evidence="9 10" id="KW-0472">Membrane</keyword>
<dbReference type="InterPro" id="IPR010052">
    <property type="entry name" value="T2SS_protein-GspI"/>
</dbReference>
<evidence type="ECO:0000259" key="11">
    <source>
        <dbReference type="Pfam" id="PF02501"/>
    </source>
</evidence>
<evidence type="ECO:0000256" key="2">
    <source>
        <dbReference type="ARBA" id="ARBA00004377"/>
    </source>
</evidence>
<evidence type="ECO:0000256" key="10">
    <source>
        <dbReference type="RuleBase" id="RU368030"/>
    </source>
</evidence>
<comment type="subunit">
    <text evidence="10">Type II secretion is composed of four main components: the outer membrane complex, the inner membrane complex, the cytoplasmic secretion ATPase and the periplasm-spanning pseudopilus.</text>
</comment>
<organism evidence="12 15">
    <name type="scientific">Yersinia enterocolitica</name>
    <dbReference type="NCBI Taxonomy" id="630"/>
    <lineage>
        <taxon>Bacteria</taxon>
        <taxon>Pseudomonadati</taxon>
        <taxon>Pseudomonadota</taxon>
        <taxon>Gammaproteobacteria</taxon>
        <taxon>Enterobacterales</taxon>
        <taxon>Yersiniaceae</taxon>
        <taxon>Yersinia</taxon>
    </lineage>
</organism>
<comment type="PTM">
    <text evidence="10">Cleaved by prepilin peptidase.</text>
</comment>
<evidence type="ECO:0000313" key="15">
    <source>
        <dbReference type="Proteomes" id="UP000048841"/>
    </source>
</evidence>
<keyword evidence="8 10" id="KW-1133">Transmembrane helix</keyword>
<evidence type="ECO:0000313" key="13">
    <source>
        <dbReference type="EMBL" id="CND79475.1"/>
    </source>
</evidence>
<feature type="transmembrane region" description="Helical" evidence="10">
    <location>
        <begin position="12"/>
        <end position="30"/>
    </location>
</feature>
<dbReference type="RefSeq" id="WP_020282608.1">
    <property type="nucleotide sequence ID" value="NZ_CGBR01000014.1"/>
</dbReference>
<keyword evidence="7 10" id="KW-0812">Transmembrane</keyword>
<accession>A0A0H5GEX6</accession>
<evidence type="ECO:0000256" key="7">
    <source>
        <dbReference type="ARBA" id="ARBA00022692"/>
    </source>
</evidence>
<keyword evidence="14" id="KW-1185">Reference proteome</keyword>
<dbReference type="GO" id="GO:0005886">
    <property type="term" value="C:plasma membrane"/>
    <property type="evidence" value="ECO:0007669"/>
    <property type="project" value="UniProtKB-SubCell"/>
</dbReference>
<dbReference type="PANTHER" id="PTHR38779:SF2">
    <property type="entry name" value="TYPE II SECRETION SYSTEM PROTEIN I-RELATED"/>
    <property type="match status" value="1"/>
</dbReference>
<dbReference type="Pfam" id="PF02501">
    <property type="entry name" value="T2SSI"/>
    <property type="match status" value="1"/>
</dbReference>
<dbReference type="GO" id="GO:0015628">
    <property type="term" value="P:protein secretion by the type II secretion system"/>
    <property type="evidence" value="ECO:0007669"/>
    <property type="project" value="UniProtKB-UniRule"/>
</dbReference>
<dbReference type="InterPro" id="IPR045584">
    <property type="entry name" value="Pilin-like"/>
</dbReference>
<evidence type="ECO:0000256" key="5">
    <source>
        <dbReference type="ARBA" id="ARBA00022481"/>
    </source>
</evidence>
<evidence type="ECO:0000256" key="6">
    <source>
        <dbReference type="ARBA" id="ARBA00022519"/>
    </source>
</evidence>
<protein>
    <recommendedName>
        <fullName evidence="10">Type II secretion system protein I</fullName>
        <shortName evidence="10">T2SS minor pseudopilin I</shortName>
    </recommendedName>
</protein>
<evidence type="ECO:0000256" key="4">
    <source>
        <dbReference type="ARBA" id="ARBA00022475"/>
    </source>
</evidence>
<name>A0A0H5GEX6_YEREN</name>
<comment type="subcellular location">
    <subcellularLocation>
        <location evidence="2 10">Cell inner membrane</location>
        <topology evidence="2 10">Single-pass membrane protein</topology>
    </subcellularLocation>
</comment>